<organism evidence="3 4">
    <name type="scientific">Owenia fusiformis</name>
    <name type="common">Polychaete worm</name>
    <dbReference type="NCBI Taxonomy" id="6347"/>
    <lineage>
        <taxon>Eukaryota</taxon>
        <taxon>Metazoa</taxon>
        <taxon>Spiralia</taxon>
        <taxon>Lophotrochozoa</taxon>
        <taxon>Annelida</taxon>
        <taxon>Polychaeta</taxon>
        <taxon>Sedentaria</taxon>
        <taxon>Canalipalpata</taxon>
        <taxon>Sabellida</taxon>
        <taxon>Oweniida</taxon>
        <taxon>Oweniidae</taxon>
        <taxon>Owenia</taxon>
    </lineage>
</organism>
<dbReference type="OrthoDB" id="10256829at2759"/>
<reference evidence="3" key="1">
    <citation type="submission" date="2022-03" db="EMBL/GenBank/DDBJ databases">
        <authorList>
            <person name="Martin C."/>
        </authorList>
    </citation>
    <scope>NUCLEOTIDE SEQUENCE</scope>
</reference>
<dbReference type="PROSITE" id="PS50234">
    <property type="entry name" value="VWFA"/>
    <property type="match status" value="1"/>
</dbReference>
<keyword evidence="4" id="KW-1185">Reference proteome</keyword>
<feature type="compositionally biased region" description="Polar residues" evidence="1">
    <location>
        <begin position="244"/>
        <end position="255"/>
    </location>
</feature>
<dbReference type="SUPFAM" id="SSF53300">
    <property type="entry name" value="vWA-like"/>
    <property type="match status" value="1"/>
</dbReference>
<dbReference type="AlphaFoldDB" id="A0A8J1TVV9"/>
<proteinExistence type="predicted"/>
<dbReference type="Gene3D" id="3.40.50.410">
    <property type="entry name" value="von Willebrand factor, type A domain"/>
    <property type="match status" value="1"/>
</dbReference>
<feature type="signal peptide" evidence="2">
    <location>
        <begin position="1"/>
        <end position="22"/>
    </location>
</feature>
<dbReference type="PANTHER" id="PTHR24020">
    <property type="entry name" value="COLLAGEN ALPHA"/>
    <property type="match status" value="1"/>
</dbReference>
<comment type="caution">
    <text evidence="3">The sequence shown here is derived from an EMBL/GenBank/DDBJ whole genome shotgun (WGS) entry which is preliminary data.</text>
</comment>
<name>A0A8J1TVV9_OWEFU</name>
<evidence type="ECO:0000313" key="4">
    <source>
        <dbReference type="Proteomes" id="UP000749559"/>
    </source>
</evidence>
<dbReference type="EMBL" id="CAIIXF020000010">
    <property type="protein sequence ID" value="CAH1796790.1"/>
    <property type="molecule type" value="Genomic_DNA"/>
</dbReference>
<dbReference type="CDD" id="cd01450">
    <property type="entry name" value="vWFA_subfamily_ECM"/>
    <property type="match status" value="1"/>
</dbReference>
<dbReference type="Proteomes" id="UP000749559">
    <property type="component" value="Unassembled WGS sequence"/>
</dbReference>
<evidence type="ECO:0000256" key="2">
    <source>
        <dbReference type="SAM" id="SignalP"/>
    </source>
</evidence>
<feature type="region of interest" description="Disordered" evidence="1">
    <location>
        <begin position="301"/>
        <end position="326"/>
    </location>
</feature>
<dbReference type="Pfam" id="PF00092">
    <property type="entry name" value="VWA"/>
    <property type="match status" value="1"/>
</dbReference>
<evidence type="ECO:0000256" key="1">
    <source>
        <dbReference type="SAM" id="MobiDB-lite"/>
    </source>
</evidence>
<feature type="compositionally biased region" description="Basic and acidic residues" evidence="1">
    <location>
        <begin position="229"/>
        <end position="243"/>
    </location>
</feature>
<protein>
    <submittedName>
        <fullName evidence="3">Uncharacterized protein</fullName>
    </submittedName>
</protein>
<feature type="region of interest" description="Disordered" evidence="1">
    <location>
        <begin position="216"/>
        <end position="255"/>
    </location>
</feature>
<dbReference type="SMART" id="SM00327">
    <property type="entry name" value="VWA"/>
    <property type="match status" value="1"/>
</dbReference>
<dbReference type="InterPro" id="IPR036465">
    <property type="entry name" value="vWFA_dom_sf"/>
</dbReference>
<sequence length="425" mass="47315">MTSTVVIVTGFILLCCYGNSASTQVICGYDILWVFDTSCSISAMDKILVKDFIKDVADQFDYGADPDKTLMSVMAYDKGNDHQFYFNNASTISEFDKFADEIDLKELKCRTLTWKALKGAERYFEPGFGQRNQAIDVIILVTDGVTFPRYKRPKTIKQAKWLRKKGYELFIFALQNRFGVDGGYEFTRFTSDSDGKRQFEPSEFHEMPRYVKMLTDSTCSNVPTTSKQTTEEKQTTEQQKTSEHPGTTEQQTTEKNLTTEQVQLSTAQTLSSTIPTTVTTIMLGDLPGGPIDDPSLTTDVPEVSTPGTDSLTTSVPTRPAGGEELPTIAFTTTPSRVICPNGFYNDSHKDSCRIFMSGCDGDIKRCCGCTLAFSHPGYVNSTPMWPSTVLLDSTCLCEDCLNEVCIPAYLKSQWLIERKGWAPAS</sequence>
<feature type="compositionally biased region" description="Polar residues" evidence="1">
    <location>
        <begin position="305"/>
        <end position="316"/>
    </location>
</feature>
<accession>A0A8J1TVV9</accession>
<feature type="chain" id="PRO_5043456514" evidence="2">
    <location>
        <begin position="23"/>
        <end position="425"/>
    </location>
</feature>
<keyword evidence="2" id="KW-0732">Signal</keyword>
<dbReference type="InterPro" id="IPR002035">
    <property type="entry name" value="VWF_A"/>
</dbReference>
<dbReference type="InterPro" id="IPR050525">
    <property type="entry name" value="ECM_Assembly_Org"/>
</dbReference>
<gene>
    <name evidence="3" type="ORF">OFUS_LOCUS21163</name>
</gene>
<dbReference type="PANTHER" id="PTHR24020:SF84">
    <property type="entry name" value="VWFA DOMAIN-CONTAINING PROTEIN"/>
    <property type="match status" value="1"/>
</dbReference>
<evidence type="ECO:0000313" key="3">
    <source>
        <dbReference type="EMBL" id="CAH1796790.1"/>
    </source>
</evidence>